<gene>
    <name evidence="1" type="primary">PARPA_09158.1 scaffold 35568</name>
</gene>
<evidence type="ECO:0000313" key="1">
    <source>
        <dbReference type="EMBL" id="CEP14967.1"/>
    </source>
</evidence>
<proteinExistence type="predicted"/>
<keyword evidence="2" id="KW-1185">Reference proteome</keyword>
<dbReference type="STRING" id="35722.A0A0B7NI08"/>
<organism evidence="1 2">
    <name type="scientific">Parasitella parasitica</name>
    <dbReference type="NCBI Taxonomy" id="35722"/>
    <lineage>
        <taxon>Eukaryota</taxon>
        <taxon>Fungi</taxon>
        <taxon>Fungi incertae sedis</taxon>
        <taxon>Mucoromycota</taxon>
        <taxon>Mucoromycotina</taxon>
        <taxon>Mucoromycetes</taxon>
        <taxon>Mucorales</taxon>
        <taxon>Mucorineae</taxon>
        <taxon>Mucoraceae</taxon>
        <taxon>Parasitella</taxon>
    </lineage>
</organism>
<dbReference type="Pfam" id="PF18758">
    <property type="entry name" value="KDZ"/>
    <property type="match status" value="1"/>
</dbReference>
<dbReference type="PANTHER" id="PTHR33096:SF1">
    <property type="entry name" value="CXC1-LIKE CYSTEINE CLUSTER ASSOCIATED WITH KDZ TRANSPOSASES DOMAIN-CONTAINING PROTEIN"/>
    <property type="match status" value="1"/>
</dbReference>
<dbReference type="Proteomes" id="UP000054107">
    <property type="component" value="Unassembled WGS sequence"/>
</dbReference>
<dbReference type="AlphaFoldDB" id="A0A0B7NI08"/>
<sequence length="242" mass="27941">MKQGERHAHTLAALSSIAEEKEANGDERKMMVSYDIMCRVKDKLCREVPSMTNAILGTPVFHAYGHSMHCQCEFNLRYLQGSGLNGGEGIERFWSEFAEFTGLTRNMTEANRSLTFLCVARHLGHFLVNTYQYALDLRAELRRELTVNGDEIFQLRKEWEEFAAGQRGIKDRLRNDGRSALLANRDSVDRYLSHCEMYYHFAAFTSQVAKNPDQTSVIYTTWQSTQSYPENSQLQQKQYKIL</sequence>
<dbReference type="PANTHER" id="PTHR33096">
    <property type="entry name" value="CXC2 DOMAIN-CONTAINING PROTEIN"/>
    <property type="match status" value="1"/>
</dbReference>
<dbReference type="InterPro" id="IPR040521">
    <property type="entry name" value="KDZ"/>
</dbReference>
<protein>
    <submittedName>
        <fullName evidence="1">Uncharacterized protein</fullName>
    </submittedName>
</protein>
<reference evidence="1 2" key="1">
    <citation type="submission" date="2014-09" db="EMBL/GenBank/DDBJ databases">
        <authorList>
            <person name="Ellenberger Sabrina"/>
        </authorList>
    </citation>
    <scope>NUCLEOTIDE SEQUENCE [LARGE SCALE GENOMIC DNA]</scope>
    <source>
        <strain evidence="1 2">CBS 412.66</strain>
    </source>
</reference>
<dbReference type="OrthoDB" id="2505730at2759"/>
<dbReference type="EMBL" id="LN731785">
    <property type="protein sequence ID" value="CEP14967.1"/>
    <property type="molecule type" value="Genomic_DNA"/>
</dbReference>
<accession>A0A0B7NI08</accession>
<name>A0A0B7NI08_9FUNG</name>
<evidence type="ECO:0000313" key="2">
    <source>
        <dbReference type="Proteomes" id="UP000054107"/>
    </source>
</evidence>